<dbReference type="Proteomes" id="UP000828390">
    <property type="component" value="Unassembled WGS sequence"/>
</dbReference>
<organism evidence="1 2">
    <name type="scientific">Dreissena polymorpha</name>
    <name type="common">Zebra mussel</name>
    <name type="synonym">Mytilus polymorpha</name>
    <dbReference type="NCBI Taxonomy" id="45954"/>
    <lineage>
        <taxon>Eukaryota</taxon>
        <taxon>Metazoa</taxon>
        <taxon>Spiralia</taxon>
        <taxon>Lophotrochozoa</taxon>
        <taxon>Mollusca</taxon>
        <taxon>Bivalvia</taxon>
        <taxon>Autobranchia</taxon>
        <taxon>Heteroconchia</taxon>
        <taxon>Euheterodonta</taxon>
        <taxon>Imparidentia</taxon>
        <taxon>Neoheterodontei</taxon>
        <taxon>Myida</taxon>
        <taxon>Dreissenoidea</taxon>
        <taxon>Dreissenidae</taxon>
        <taxon>Dreissena</taxon>
    </lineage>
</organism>
<evidence type="ECO:0000313" key="1">
    <source>
        <dbReference type="EMBL" id="KAH3803016.1"/>
    </source>
</evidence>
<comment type="caution">
    <text evidence="1">The sequence shown here is derived from an EMBL/GenBank/DDBJ whole genome shotgun (WGS) entry which is preliminary data.</text>
</comment>
<proteinExistence type="predicted"/>
<name>A0A9D4J7T8_DREPO</name>
<protein>
    <submittedName>
        <fullName evidence="1">Uncharacterized protein</fullName>
    </submittedName>
</protein>
<accession>A0A9D4J7T8</accession>
<reference evidence="1" key="1">
    <citation type="journal article" date="2019" name="bioRxiv">
        <title>The Genome of the Zebra Mussel, Dreissena polymorpha: A Resource for Invasive Species Research.</title>
        <authorList>
            <person name="McCartney M.A."/>
            <person name="Auch B."/>
            <person name="Kono T."/>
            <person name="Mallez S."/>
            <person name="Zhang Y."/>
            <person name="Obille A."/>
            <person name="Becker A."/>
            <person name="Abrahante J.E."/>
            <person name="Garbe J."/>
            <person name="Badalamenti J.P."/>
            <person name="Herman A."/>
            <person name="Mangelson H."/>
            <person name="Liachko I."/>
            <person name="Sullivan S."/>
            <person name="Sone E.D."/>
            <person name="Koren S."/>
            <person name="Silverstein K.A.T."/>
            <person name="Beckman K.B."/>
            <person name="Gohl D.M."/>
        </authorList>
    </citation>
    <scope>NUCLEOTIDE SEQUENCE</scope>
    <source>
        <strain evidence="1">Duluth1</strain>
        <tissue evidence="1">Whole animal</tissue>
    </source>
</reference>
<dbReference type="AlphaFoldDB" id="A0A9D4J7T8"/>
<gene>
    <name evidence="1" type="ORF">DPMN_156714</name>
</gene>
<keyword evidence="2" id="KW-1185">Reference proteome</keyword>
<sequence>MWPELLQTRLGICIVWQGVTLSVNGTTKPCLTLCTAELLTRMQDCAGWSGDKSHMA</sequence>
<dbReference type="EMBL" id="JAIWYP010000007">
    <property type="protein sequence ID" value="KAH3803016.1"/>
    <property type="molecule type" value="Genomic_DNA"/>
</dbReference>
<reference evidence="1" key="2">
    <citation type="submission" date="2020-11" db="EMBL/GenBank/DDBJ databases">
        <authorList>
            <person name="McCartney M.A."/>
            <person name="Auch B."/>
            <person name="Kono T."/>
            <person name="Mallez S."/>
            <person name="Becker A."/>
            <person name="Gohl D.M."/>
            <person name="Silverstein K.A.T."/>
            <person name="Koren S."/>
            <person name="Bechman K.B."/>
            <person name="Herman A."/>
            <person name="Abrahante J.E."/>
            <person name="Garbe J."/>
        </authorList>
    </citation>
    <scope>NUCLEOTIDE SEQUENCE</scope>
    <source>
        <strain evidence="1">Duluth1</strain>
        <tissue evidence="1">Whole animal</tissue>
    </source>
</reference>
<evidence type="ECO:0000313" key="2">
    <source>
        <dbReference type="Proteomes" id="UP000828390"/>
    </source>
</evidence>